<dbReference type="Proteomes" id="UP000178603">
    <property type="component" value="Unassembled WGS sequence"/>
</dbReference>
<comment type="function">
    <text evidence="7 10">Allows the formation of correctly charged Asn-tRNA(Asn) or Gln-tRNA(Gln) through the transamidation of misacylated Asp-tRNA(Asn) or Glu-tRNA(Gln) in organisms which lack either or both of asparaginyl-tRNA or glutaminyl-tRNA synthetases. The reaction takes place in the presence of glutamine and ATP through an activated phospho-Asp-tRNA(Asn) or phospho-Glu-tRNA(Gln).</text>
</comment>
<feature type="domain" description="Asn/Gln amidotransferase" evidence="11">
    <location>
        <begin position="344"/>
        <end position="437"/>
    </location>
</feature>
<comment type="catalytic activity">
    <reaction evidence="8 10">
        <text>L-aspartyl-tRNA(Asn) + L-glutamine + ATP + H2O = L-asparaginyl-tRNA(Asn) + L-glutamate + ADP + phosphate + 2 H(+)</text>
        <dbReference type="Rhea" id="RHEA:14513"/>
        <dbReference type="Rhea" id="RHEA-COMP:9674"/>
        <dbReference type="Rhea" id="RHEA-COMP:9677"/>
        <dbReference type="ChEBI" id="CHEBI:15377"/>
        <dbReference type="ChEBI" id="CHEBI:15378"/>
        <dbReference type="ChEBI" id="CHEBI:29985"/>
        <dbReference type="ChEBI" id="CHEBI:30616"/>
        <dbReference type="ChEBI" id="CHEBI:43474"/>
        <dbReference type="ChEBI" id="CHEBI:58359"/>
        <dbReference type="ChEBI" id="CHEBI:78515"/>
        <dbReference type="ChEBI" id="CHEBI:78516"/>
        <dbReference type="ChEBI" id="CHEBI:456216"/>
    </reaction>
</comment>
<evidence type="ECO:0000256" key="5">
    <source>
        <dbReference type="ARBA" id="ARBA00022840"/>
    </source>
</evidence>
<proteinExistence type="inferred from homology"/>
<comment type="catalytic activity">
    <reaction evidence="9 10">
        <text>L-glutamyl-tRNA(Gln) + L-glutamine + ATP + H2O = L-glutaminyl-tRNA(Gln) + L-glutamate + ADP + phosphate + H(+)</text>
        <dbReference type="Rhea" id="RHEA:17521"/>
        <dbReference type="Rhea" id="RHEA-COMP:9681"/>
        <dbReference type="Rhea" id="RHEA-COMP:9684"/>
        <dbReference type="ChEBI" id="CHEBI:15377"/>
        <dbReference type="ChEBI" id="CHEBI:15378"/>
        <dbReference type="ChEBI" id="CHEBI:29985"/>
        <dbReference type="ChEBI" id="CHEBI:30616"/>
        <dbReference type="ChEBI" id="CHEBI:43474"/>
        <dbReference type="ChEBI" id="CHEBI:58359"/>
        <dbReference type="ChEBI" id="CHEBI:78520"/>
        <dbReference type="ChEBI" id="CHEBI:78521"/>
        <dbReference type="ChEBI" id="CHEBI:456216"/>
    </reaction>
</comment>
<evidence type="ECO:0000256" key="3">
    <source>
        <dbReference type="ARBA" id="ARBA00022598"/>
    </source>
</evidence>
<evidence type="ECO:0000256" key="10">
    <source>
        <dbReference type="HAMAP-Rule" id="MF_00121"/>
    </source>
</evidence>
<dbReference type="Gene3D" id="1.10.10.410">
    <property type="match status" value="1"/>
</dbReference>
<dbReference type="NCBIfam" id="NF004012">
    <property type="entry name" value="PRK05477.1-2"/>
    <property type="match status" value="1"/>
</dbReference>
<protein>
    <recommendedName>
        <fullName evidence="10">Aspartyl/glutamyl-tRNA(Asn/Gln) amidotransferase subunit B</fullName>
        <shortName evidence="10">Asp/Glu-ADT subunit B</shortName>
        <ecNumber evidence="10">6.3.5.-</ecNumber>
    </recommendedName>
</protein>
<keyword evidence="3 10" id="KW-0436">Ligase</keyword>
<comment type="caution">
    <text evidence="13">The sequence shown here is derived from an EMBL/GenBank/DDBJ whole genome shotgun (WGS) entry which is preliminary data.</text>
</comment>
<dbReference type="HAMAP" id="MF_00121">
    <property type="entry name" value="GatB"/>
    <property type="match status" value="1"/>
</dbReference>
<dbReference type="SUPFAM" id="SSF89095">
    <property type="entry name" value="GatB/YqeY motif"/>
    <property type="match status" value="1"/>
</dbReference>
<evidence type="ECO:0000259" key="11">
    <source>
        <dbReference type="Pfam" id="PF02637"/>
    </source>
</evidence>
<accession>A0A1F8AQ60</accession>
<evidence type="ECO:0000313" key="13">
    <source>
        <dbReference type="EMBL" id="OGM53894.1"/>
    </source>
</evidence>
<dbReference type="Pfam" id="PF02934">
    <property type="entry name" value="GatB_N"/>
    <property type="match status" value="1"/>
</dbReference>
<evidence type="ECO:0000313" key="14">
    <source>
        <dbReference type="Proteomes" id="UP000178603"/>
    </source>
</evidence>
<evidence type="ECO:0000259" key="12">
    <source>
        <dbReference type="Pfam" id="PF02934"/>
    </source>
</evidence>
<evidence type="ECO:0000256" key="2">
    <source>
        <dbReference type="ARBA" id="ARBA00011123"/>
    </source>
</evidence>
<gene>
    <name evidence="10" type="primary">gatB</name>
    <name evidence="13" type="ORF">A3E44_05790</name>
</gene>
<dbReference type="GO" id="GO:0005524">
    <property type="term" value="F:ATP binding"/>
    <property type="evidence" value="ECO:0007669"/>
    <property type="project" value="UniProtKB-KW"/>
</dbReference>
<dbReference type="EC" id="6.3.5.-" evidence="10"/>
<dbReference type="GO" id="GO:0006412">
    <property type="term" value="P:translation"/>
    <property type="evidence" value="ECO:0007669"/>
    <property type="project" value="UniProtKB-UniRule"/>
</dbReference>
<evidence type="ECO:0000256" key="8">
    <source>
        <dbReference type="ARBA" id="ARBA00047380"/>
    </source>
</evidence>
<dbReference type="AlphaFoldDB" id="A0A1F8AQ60"/>
<comment type="subunit">
    <text evidence="2 10">Heterotrimer of A, B and C subunits.</text>
</comment>
<keyword evidence="4 10" id="KW-0547">Nucleotide-binding</keyword>
<evidence type="ECO:0000256" key="9">
    <source>
        <dbReference type="ARBA" id="ARBA00047913"/>
    </source>
</evidence>
<dbReference type="InterPro" id="IPR017959">
    <property type="entry name" value="Asn/Gln-tRNA_amidoTrfase_suB/E"/>
</dbReference>
<evidence type="ECO:0000256" key="1">
    <source>
        <dbReference type="ARBA" id="ARBA00005306"/>
    </source>
</evidence>
<dbReference type="PANTHER" id="PTHR11659:SF0">
    <property type="entry name" value="GLUTAMYL-TRNA(GLN) AMIDOTRANSFERASE SUBUNIT B, MITOCHONDRIAL"/>
    <property type="match status" value="1"/>
</dbReference>
<dbReference type="InterPro" id="IPR003789">
    <property type="entry name" value="Asn/Gln_tRNA_amidoTrase-B-like"/>
</dbReference>
<name>A0A1F8AQ60_9BACT</name>
<dbReference type="InterPro" id="IPR017958">
    <property type="entry name" value="Gln-tRNA_amidoTrfase_suB_CS"/>
</dbReference>
<dbReference type="InterPro" id="IPR004413">
    <property type="entry name" value="GatB"/>
</dbReference>
<dbReference type="GO" id="GO:0050566">
    <property type="term" value="F:asparaginyl-tRNA synthase (glutamine-hydrolyzing) activity"/>
    <property type="evidence" value="ECO:0007669"/>
    <property type="project" value="RHEA"/>
</dbReference>
<feature type="domain" description="Aspartyl/Glutamyl-tRNA(Gln) amidotransferase subunit B/E catalytic" evidence="12">
    <location>
        <begin position="14"/>
        <end position="294"/>
    </location>
</feature>
<dbReference type="InterPro" id="IPR014746">
    <property type="entry name" value="Gln_synth/guanido_kin_cat_dom"/>
</dbReference>
<dbReference type="InterPro" id="IPR006075">
    <property type="entry name" value="Asn/Gln-tRNA_Trfase_suB/E_cat"/>
</dbReference>
<evidence type="ECO:0000256" key="6">
    <source>
        <dbReference type="ARBA" id="ARBA00022917"/>
    </source>
</evidence>
<dbReference type="NCBIfam" id="TIGR00133">
    <property type="entry name" value="gatB"/>
    <property type="match status" value="1"/>
</dbReference>
<dbReference type="GO" id="GO:0050567">
    <property type="term" value="F:glutaminyl-tRNA synthase (glutamine-hydrolyzing) activity"/>
    <property type="evidence" value="ECO:0007669"/>
    <property type="project" value="UniProtKB-UniRule"/>
</dbReference>
<dbReference type="SUPFAM" id="SSF55931">
    <property type="entry name" value="Glutamine synthetase/guanido kinase"/>
    <property type="match status" value="1"/>
</dbReference>
<reference evidence="13 14" key="1">
    <citation type="journal article" date="2016" name="Nat. Commun.">
        <title>Thousands of microbial genomes shed light on interconnected biogeochemical processes in an aquifer system.</title>
        <authorList>
            <person name="Anantharaman K."/>
            <person name="Brown C.T."/>
            <person name="Hug L.A."/>
            <person name="Sharon I."/>
            <person name="Castelle C.J."/>
            <person name="Probst A.J."/>
            <person name="Thomas B.C."/>
            <person name="Singh A."/>
            <person name="Wilkins M.J."/>
            <person name="Karaoz U."/>
            <person name="Brodie E.L."/>
            <person name="Williams K.H."/>
            <person name="Hubbard S.S."/>
            <person name="Banfield J.F."/>
        </authorList>
    </citation>
    <scope>NUCLEOTIDE SEQUENCE [LARGE SCALE GENOMIC DNA]</scope>
</reference>
<evidence type="ECO:0000256" key="7">
    <source>
        <dbReference type="ARBA" id="ARBA00024799"/>
    </source>
</evidence>
<dbReference type="InterPro" id="IPR023168">
    <property type="entry name" value="GatB_Yqey_C_2"/>
</dbReference>
<dbReference type="PANTHER" id="PTHR11659">
    <property type="entry name" value="GLUTAMYL-TRNA GLN AMIDOTRANSFERASE SUBUNIT B MITOCHONDRIAL AND PROKARYOTIC PET112-RELATED"/>
    <property type="match status" value="1"/>
</dbReference>
<dbReference type="InterPro" id="IPR018027">
    <property type="entry name" value="Asn/Gln_amidotransferase"/>
</dbReference>
<organism evidence="13 14">
    <name type="scientific">Candidatus Woesebacteria bacterium RIFCSPHIGHO2_12_FULL_41_24</name>
    <dbReference type="NCBI Taxonomy" id="1802510"/>
    <lineage>
        <taxon>Bacteria</taxon>
        <taxon>Candidatus Woeseibacteriota</taxon>
    </lineage>
</organism>
<evidence type="ECO:0000256" key="4">
    <source>
        <dbReference type="ARBA" id="ARBA00022741"/>
    </source>
</evidence>
<comment type="similarity">
    <text evidence="1 10">Belongs to the GatB/GatE family. GatB subfamily.</text>
</comment>
<dbReference type="EMBL" id="MGGW01000020">
    <property type="protein sequence ID" value="OGM53894.1"/>
    <property type="molecule type" value="Genomic_DNA"/>
</dbReference>
<sequence>MVKRVNMKTKLRPVIGLEVHIEQNTKTKMFCGCPAIHYAVPANTHTCPVCLGLPGALPKANKLAVENILKLGLALGCKINLYSKFDRKHYFYPDLPKGYQITQYEAPFCSAGRWEAPDSPSVNITRIHLEEDTGKLIHKTVGGQKLSLVDFNRSGVPLIELVTGPDFETSEQVTAFLKEIRKIVRHLGISTADMDKGSMRLEANVSVSTTKKLPDYKVELKNINSFKFLAKAVDSEIARQTKLIHEGKRIAQETRGFDEAAGGTLSQRTKEEAKDYRYFPEPDLPPIRLSQEYVTGLKTNLPKSPSETIHELASWGVSWQAATIIVKDRARLNYLYDVRSIDNSVDLKSIANLIVNKNVDKKYKDPNDLLASIVKSAGNLSLEAKQMTKFINEVLIENPKAAEDFRLGKTNVVGFLLGKFMQKSAGRGDPKEVSKRFFDRLK</sequence>
<dbReference type="PROSITE" id="PS01234">
    <property type="entry name" value="GATB"/>
    <property type="match status" value="1"/>
</dbReference>
<keyword evidence="6 10" id="KW-0648">Protein biosynthesis</keyword>
<dbReference type="Pfam" id="PF02637">
    <property type="entry name" value="GatB_Yqey"/>
    <property type="match status" value="1"/>
</dbReference>
<dbReference type="GO" id="GO:0070681">
    <property type="term" value="P:glutaminyl-tRNAGln biosynthesis via transamidation"/>
    <property type="evidence" value="ECO:0007669"/>
    <property type="project" value="TreeGrafter"/>
</dbReference>
<keyword evidence="5 10" id="KW-0067">ATP-binding</keyword>